<dbReference type="InterPro" id="IPR007860">
    <property type="entry name" value="DNA_mmatch_repair_MutS_con_dom"/>
</dbReference>
<evidence type="ECO:0000256" key="1">
    <source>
        <dbReference type="ARBA" id="ARBA00006271"/>
    </source>
</evidence>
<feature type="domain" description="DNA mismatch repair proteins mutS family" evidence="12">
    <location>
        <begin position="679"/>
        <end position="695"/>
    </location>
</feature>
<dbReference type="InterPro" id="IPR036678">
    <property type="entry name" value="MutS_con_dom_sf"/>
</dbReference>
<dbReference type="Pfam" id="PF05188">
    <property type="entry name" value="MutS_II"/>
    <property type="match status" value="1"/>
</dbReference>
<organism evidence="14">
    <name type="scientific">Candidatus Kentrum sp. SD</name>
    <dbReference type="NCBI Taxonomy" id="2126332"/>
    <lineage>
        <taxon>Bacteria</taxon>
        <taxon>Pseudomonadati</taxon>
        <taxon>Pseudomonadota</taxon>
        <taxon>Gammaproteobacteria</taxon>
        <taxon>Candidatus Kentrum</taxon>
    </lineage>
</organism>
<keyword evidence="7 9" id="KW-0234">DNA repair</keyword>
<dbReference type="Gene3D" id="3.30.420.110">
    <property type="entry name" value="MutS, connector domain"/>
    <property type="match status" value="1"/>
</dbReference>
<gene>
    <name evidence="9" type="primary">mutS</name>
    <name evidence="14" type="ORF">BECKSD772E_GA0070983_100540</name>
    <name evidence="13" type="ORF">BECKSD772F_GA0070984_100440</name>
</gene>
<protein>
    <recommendedName>
        <fullName evidence="2 9">DNA mismatch repair protein MutS</fullName>
    </recommendedName>
</protein>
<dbReference type="Gene3D" id="3.40.50.300">
    <property type="entry name" value="P-loop containing nucleotide triphosphate hydrolases"/>
    <property type="match status" value="1"/>
</dbReference>
<dbReference type="Pfam" id="PF01624">
    <property type="entry name" value="MutS_I"/>
    <property type="match status" value="1"/>
</dbReference>
<dbReference type="GO" id="GO:0005524">
    <property type="term" value="F:ATP binding"/>
    <property type="evidence" value="ECO:0007669"/>
    <property type="project" value="UniProtKB-UniRule"/>
</dbReference>
<sequence>MIRQYLRIKADHPKTLLFYRMGDFYELFFEDARQATRLLDIALTTRGQSDGEPIPMAGVPFHALDTYLAKLLRQGQSAAICEQTGDPATSKGPVERRVTRIVTPGTVTDEALLEEHHDNLLVAAHPDMAAKDAFGIAVLDLGSGRFSVLSVPNGDALGAELERLKPAELLVSEDTRASPWLDRPGLRRQPPWHFDPDSGQRLLCQQFGTRDLTGFGCDSPALIAAAGSLLQYAKDTQRSALPHIRGLTVERREDTLILDATTRRNLEISESLNQSPQNTLAGIMDRAETPMGSRLFRRWLECPLQDWELLRARHGCVAVLSGAPGTETARELLGDVGDMERILARIALGSARPRDLAQLRRGLRTLPAFHRTLSPFDAPLLTDLLEAVGQHPALHDLLARAIVESPPPLIREGGVIATGYDPDLDELRNLGRDAGQFLAEMEQRERETSGINNLKVGFNRVHGYYIEISRAQAEKAPENYIRRQTLKGAERYITPELKTFEDRILSAKERALAREKALYASLLDQLNHHMEILQRTAQALAEIDALLNLARRAVELDLHAPEFSDQPGIRITGGRHLVVEQASEQPFVVNDLDLHDERRMLIITGPNMGGKSTYMRQTALIVLLACMGSFVPAQRAVIGPVDRIFTRIGAADDLAGGRSTFMVEMTETANILHNATSQSLVLMDEIGRGTSTYDGLSLAFASALHLAKEIQAFTLFATHYFELTELPDQVASVANVHLDAMEHQGKIVFLHHVREGAADRSYGIQVAALAGIPPVVLQGARKMLKELESGAHPASPPPSSPPENDTAQLPLFSRDPGGDALQALAAIDPDALSPRQALDALYQLKALLSDEAKPRQA</sequence>
<dbReference type="InterPro" id="IPR007696">
    <property type="entry name" value="DNA_mismatch_repair_MutS_core"/>
</dbReference>
<dbReference type="AlphaFoldDB" id="A0A450YFD4"/>
<dbReference type="EMBL" id="CAADFU010000005">
    <property type="protein sequence ID" value="VFK40256.1"/>
    <property type="molecule type" value="Genomic_DNA"/>
</dbReference>
<dbReference type="Pfam" id="PF05192">
    <property type="entry name" value="MutS_III"/>
    <property type="match status" value="1"/>
</dbReference>
<dbReference type="GO" id="GO:0006298">
    <property type="term" value="P:mismatch repair"/>
    <property type="evidence" value="ECO:0007669"/>
    <property type="project" value="UniProtKB-UniRule"/>
</dbReference>
<dbReference type="SMART" id="SM00534">
    <property type="entry name" value="MUTSac"/>
    <property type="match status" value="1"/>
</dbReference>
<keyword evidence="5 9" id="KW-0067">ATP-binding</keyword>
<dbReference type="SMART" id="SM00533">
    <property type="entry name" value="MUTSd"/>
    <property type="match status" value="1"/>
</dbReference>
<dbReference type="SUPFAM" id="SSF48334">
    <property type="entry name" value="DNA repair protein MutS, domain III"/>
    <property type="match status" value="1"/>
</dbReference>
<dbReference type="NCBIfam" id="NF003810">
    <property type="entry name" value="PRK05399.1"/>
    <property type="match status" value="1"/>
</dbReference>
<dbReference type="GO" id="GO:0140664">
    <property type="term" value="F:ATP-dependent DNA damage sensor activity"/>
    <property type="evidence" value="ECO:0007669"/>
    <property type="project" value="InterPro"/>
</dbReference>
<dbReference type="InterPro" id="IPR036187">
    <property type="entry name" value="DNA_mismatch_repair_MutS_sf"/>
</dbReference>
<dbReference type="SUPFAM" id="SSF55271">
    <property type="entry name" value="DNA repair protein MutS, domain I"/>
    <property type="match status" value="1"/>
</dbReference>
<dbReference type="Gene3D" id="3.40.1170.10">
    <property type="entry name" value="DNA repair protein MutS, domain I"/>
    <property type="match status" value="1"/>
</dbReference>
<evidence type="ECO:0000256" key="8">
    <source>
        <dbReference type="ARBA" id="ARBA00024647"/>
    </source>
</evidence>
<feature type="region of interest" description="Disordered" evidence="11">
    <location>
        <begin position="788"/>
        <end position="817"/>
    </location>
</feature>
<dbReference type="Gene3D" id="1.10.1420.10">
    <property type="match status" value="2"/>
</dbReference>
<dbReference type="EMBL" id="CAADFR010000004">
    <property type="protein sequence ID" value="VFK36708.1"/>
    <property type="molecule type" value="Genomic_DNA"/>
</dbReference>
<dbReference type="GO" id="GO:0003684">
    <property type="term" value="F:damaged DNA binding"/>
    <property type="evidence" value="ECO:0007669"/>
    <property type="project" value="UniProtKB-UniRule"/>
</dbReference>
<dbReference type="InterPro" id="IPR045076">
    <property type="entry name" value="MutS"/>
</dbReference>
<accession>A0A450YFD4</accession>
<evidence type="ECO:0000256" key="6">
    <source>
        <dbReference type="ARBA" id="ARBA00023125"/>
    </source>
</evidence>
<dbReference type="NCBIfam" id="TIGR01070">
    <property type="entry name" value="mutS1"/>
    <property type="match status" value="1"/>
</dbReference>
<dbReference type="SUPFAM" id="SSF52540">
    <property type="entry name" value="P-loop containing nucleoside triphosphate hydrolases"/>
    <property type="match status" value="1"/>
</dbReference>
<dbReference type="FunFam" id="1.10.1420.10:FF:000002">
    <property type="entry name" value="DNA mismatch repair protein MutS"/>
    <property type="match status" value="1"/>
</dbReference>
<keyword evidence="3 9" id="KW-0547">Nucleotide-binding</keyword>
<comment type="function">
    <text evidence="8 9">This protein is involved in the repair of mismatches in DNA. It is possible that it carries out the mismatch recognition step. This protein has a weak ATPase activity.</text>
</comment>
<reference evidence="14" key="1">
    <citation type="submission" date="2019-02" db="EMBL/GenBank/DDBJ databases">
        <authorList>
            <person name="Gruber-Vodicka R. H."/>
            <person name="Seah K. B. B."/>
        </authorList>
    </citation>
    <scope>NUCLEOTIDE SEQUENCE</scope>
    <source>
        <strain evidence="14">BECK_S1320</strain>
        <strain evidence="13">BECK_S1321</strain>
    </source>
</reference>
<dbReference type="PANTHER" id="PTHR11361">
    <property type="entry name" value="DNA MISMATCH REPAIR PROTEIN MUTS FAMILY MEMBER"/>
    <property type="match status" value="1"/>
</dbReference>
<keyword evidence="6 9" id="KW-0238">DNA-binding</keyword>
<name>A0A450YFD4_9GAMM</name>
<dbReference type="FunFam" id="3.40.1170.10:FF:000001">
    <property type="entry name" value="DNA mismatch repair protein MutS"/>
    <property type="match status" value="1"/>
</dbReference>
<dbReference type="InterPro" id="IPR007861">
    <property type="entry name" value="DNA_mismatch_repair_MutS_clamp"/>
</dbReference>
<dbReference type="Gene3D" id="6.10.140.430">
    <property type="match status" value="1"/>
</dbReference>
<dbReference type="PIRSF" id="PIRSF037677">
    <property type="entry name" value="DNA_mis_repair_Msh6"/>
    <property type="match status" value="1"/>
</dbReference>
<dbReference type="InterPro" id="IPR017261">
    <property type="entry name" value="DNA_mismatch_repair_MutS/MSH"/>
</dbReference>
<evidence type="ECO:0000256" key="3">
    <source>
        <dbReference type="ARBA" id="ARBA00022741"/>
    </source>
</evidence>
<evidence type="ECO:0000259" key="12">
    <source>
        <dbReference type="PROSITE" id="PS00486"/>
    </source>
</evidence>
<dbReference type="PANTHER" id="PTHR11361:SF34">
    <property type="entry name" value="DNA MISMATCH REPAIR PROTEIN MSH1, MITOCHONDRIAL"/>
    <property type="match status" value="1"/>
</dbReference>
<evidence type="ECO:0000256" key="2">
    <source>
        <dbReference type="ARBA" id="ARBA00021982"/>
    </source>
</evidence>
<evidence type="ECO:0000256" key="4">
    <source>
        <dbReference type="ARBA" id="ARBA00022763"/>
    </source>
</evidence>
<dbReference type="InterPro" id="IPR027417">
    <property type="entry name" value="P-loop_NTPase"/>
</dbReference>
<dbReference type="FunFam" id="3.40.50.300:FF:000283">
    <property type="entry name" value="DNA mismatch repair protein MutS"/>
    <property type="match status" value="1"/>
</dbReference>
<evidence type="ECO:0000313" key="14">
    <source>
        <dbReference type="EMBL" id="VFK40256.1"/>
    </source>
</evidence>
<dbReference type="GO" id="GO:0005829">
    <property type="term" value="C:cytosol"/>
    <property type="evidence" value="ECO:0007669"/>
    <property type="project" value="TreeGrafter"/>
</dbReference>
<evidence type="ECO:0000313" key="13">
    <source>
        <dbReference type="EMBL" id="VFK36708.1"/>
    </source>
</evidence>
<dbReference type="Pfam" id="PF05190">
    <property type="entry name" value="MutS_IV"/>
    <property type="match status" value="1"/>
</dbReference>
<dbReference type="PROSITE" id="PS00486">
    <property type="entry name" value="DNA_MISMATCH_REPAIR_2"/>
    <property type="match status" value="1"/>
</dbReference>
<evidence type="ECO:0000256" key="7">
    <source>
        <dbReference type="ARBA" id="ARBA00023204"/>
    </source>
</evidence>
<dbReference type="Pfam" id="PF00488">
    <property type="entry name" value="MutS_V"/>
    <property type="match status" value="1"/>
</dbReference>
<evidence type="ECO:0000256" key="11">
    <source>
        <dbReference type="SAM" id="MobiDB-lite"/>
    </source>
</evidence>
<evidence type="ECO:0000256" key="9">
    <source>
        <dbReference type="HAMAP-Rule" id="MF_00096"/>
    </source>
</evidence>
<dbReference type="InterPro" id="IPR007695">
    <property type="entry name" value="DNA_mismatch_repair_MutS-lik_N"/>
</dbReference>
<dbReference type="InterPro" id="IPR016151">
    <property type="entry name" value="DNA_mismatch_repair_MutS_N"/>
</dbReference>
<evidence type="ECO:0000256" key="5">
    <source>
        <dbReference type="ARBA" id="ARBA00022840"/>
    </source>
</evidence>
<dbReference type="InterPro" id="IPR005748">
    <property type="entry name" value="DNA_mismatch_repair_MutS"/>
</dbReference>
<proteinExistence type="inferred from homology"/>
<dbReference type="InterPro" id="IPR000432">
    <property type="entry name" value="DNA_mismatch_repair_MutS_C"/>
</dbReference>
<feature type="binding site" evidence="9">
    <location>
        <begin position="605"/>
        <end position="612"/>
    </location>
    <ligand>
        <name>ATP</name>
        <dbReference type="ChEBI" id="CHEBI:30616"/>
    </ligand>
</feature>
<dbReference type="HAMAP" id="MF_00096">
    <property type="entry name" value="MutS"/>
    <property type="match status" value="1"/>
</dbReference>
<comment type="similarity">
    <text evidence="1 9 10">Belongs to the DNA mismatch repair MutS family.</text>
</comment>
<evidence type="ECO:0000256" key="10">
    <source>
        <dbReference type="RuleBase" id="RU003756"/>
    </source>
</evidence>
<dbReference type="GO" id="GO:0030983">
    <property type="term" value="F:mismatched DNA binding"/>
    <property type="evidence" value="ECO:0007669"/>
    <property type="project" value="InterPro"/>
</dbReference>
<keyword evidence="4 9" id="KW-0227">DNA damage</keyword>
<dbReference type="CDD" id="cd03284">
    <property type="entry name" value="ABC_MutS1"/>
    <property type="match status" value="1"/>
</dbReference>
<dbReference type="SUPFAM" id="SSF53150">
    <property type="entry name" value="DNA repair protein MutS, domain II"/>
    <property type="match status" value="1"/>
</dbReference>